<accession>A0A0G4EQZ0</accession>
<gene>
    <name evidence="2" type="ORF">Vbra_4106</name>
</gene>
<dbReference type="AlphaFoldDB" id="A0A0G4EQZ0"/>
<dbReference type="EMBL" id="CDMY01000293">
    <property type="protein sequence ID" value="CEL99986.1"/>
    <property type="molecule type" value="Genomic_DNA"/>
</dbReference>
<organism evidence="2 3">
    <name type="scientific">Vitrella brassicaformis (strain CCMP3155)</name>
    <dbReference type="NCBI Taxonomy" id="1169540"/>
    <lineage>
        <taxon>Eukaryota</taxon>
        <taxon>Sar</taxon>
        <taxon>Alveolata</taxon>
        <taxon>Colpodellida</taxon>
        <taxon>Vitrellaceae</taxon>
        <taxon>Vitrella</taxon>
    </lineage>
</organism>
<reference evidence="2 3" key="1">
    <citation type="submission" date="2014-11" db="EMBL/GenBank/DDBJ databases">
        <authorList>
            <person name="Zhu J."/>
            <person name="Qi W."/>
            <person name="Song R."/>
        </authorList>
    </citation>
    <scope>NUCLEOTIDE SEQUENCE [LARGE SCALE GENOMIC DNA]</scope>
</reference>
<keyword evidence="3" id="KW-1185">Reference proteome</keyword>
<evidence type="ECO:0000313" key="2">
    <source>
        <dbReference type="EMBL" id="CEL99986.1"/>
    </source>
</evidence>
<evidence type="ECO:0000313" key="3">
    <source>
        <dbReference type="Proteomes" id="UP000041254"/>
    </source>
</evidence>
<dbReference type="InParanoid" id="A0A0G4EQZ0"/>
<sequence length="838" mass="92497">MKIVVLLSALCCLMAAPVLAQTPGATSFLEPTLIDTGATAADMAAFIQSLVASTATAFPVAIRNYEPPKLLSDDFPLRWDLDSLLSAAVEAGMDVPKTMAEGLEDLLRKAIVMGTPLRLESLMKLPDLQGYEPTVYPKILEFLQLVVAKTRASIRLGSHPPDTVWSLLGYVTTRAAELARHLPPYSSFEDSGSIEEVLKFDSDKIVKEALDLLPATGNIPGDLVDLQSLIKVDIEGLGPKSWDLYTPPAVDLLPLPVLDDLIKLISGMFYSGKTLGKDDLRKVLPAVGLDVMIEPIQTFLNDFVTPMYNQALGVWTAIAGQFKGYADAFRDFTSHMAAKYVERFLKMGKEWVDTVPRSELLSYFEKLATKLFAGVTARIPACDRFLDKFFEKSLCDLFFSQTFGPKARRRLMYDPSKPPGKNRAAGEVYITNLGIEPEPTLIGAAIQPISIGYDLLDPLADIFMSDQTGKIVEYTDLELDTFLKEVLAPFVHMMQQRAATFHKILAAGGYSCEKGDCGAEKHVFESMMSVNVVEGFRLLQPAAGYSKKVTTDVYDFMTRLATELFYEARTYAEMFPKVPFLPPPPVKVPPLQPLDALMDLDGIASYLLGELTKPTGGGAADALADFFKSPLSKTMEILDMFVKELVNAFQPVSKLFKGGFYEIASINFISHEGGKMLREFRRYFDNSGPVDEASRAKYLRQVAAAIIKDAQLRIPAIERLADRFDKGLFTLFQEALKGGHEITPSVMTGLPQPGTLLLKPDEWMTFLQRILAPFLERLRLGGDRHHKEGGSVENQQVFDDYLASLAVDGYHVLLGELTESFTVTLSAAVTMPPPAHRD</sequence>
<feature type="chain" id="PRO_5005188040" evidence="1">
    <location>
        <begin position="21"/>
        <end position="838"/>
    </location>
</feature>
<evidence type="ECO:0000256" key="1">
    <source>
        <dbReference type="SAM" id="SignalP"/>
    </source>
</evidence>
<dbReference type="PhylomeDB" id="A0A0G4EQZ0"/>
<dbReference type="VEuPathDB" id="CryptoDB:Vbra_4106"/>
<feature type="signal peptide" evidence="1">
    <location>
        <begin position="1"/>
        <end position="20"/>
    </location>
</feature>
<proteinExistence type="predicted"/>
<name>A0A0G4EQZ0_VITBC</name>
<keyword evidence="1" id="KW-0732">Signal</keyword>
<protein>
    <submittedName>
        <fullName evidence="2">Uncharacterized protein</fullName>
    </submittedName>
</protein>
<dbReference type="Proteomes" id="UP000041254">
    <property type="component" value="Unassembled WGS sequence"/>
</dbReference>